<evidence type="ECO:0000313" key="3">
    <source>
        <dbReference type="Proteomes" id="UP001519271"/>
    </source>
</evidence>
<feature type="transmembrane region" description="Helical" evidence="1">
    <location>
        <begin position="123"/>
        <end position="147"/>
    </location>
</feature>
<feature type="transmembrane region" description="Helical" evidence="1">
    <location>
        <begin position="153"/>
        <end position="171"/>
    </location>
</feature>
<dbReference type="InterPro" id="IPR007395">
    <property type="entry name" value="Zn_peptidase_2"/>
</dbReference>
<keyword evidence="2" id="KW-0645">Protease</keyword>
<proteinExistence type="predicted"/>
<protein>
    <submittedName>
        <fullName evidence="2">Zn-dependent membrane protease YugP</fullName>
    </submittedName>
</protein>
<comment type="caution">
    <text evidence="2">The sequence shown here is derived from an EMBL/GenBank/DDBJ whole genome shotgun (WGS) entry which is preliminary data.</text>
</comment>
<evidence type="ECO:0000313" key="2">
    <source>
        <dbReference type="EMBL" id="MBP1918568.1"/>
    </source>
</evidence>
<feature type="transmembrane region" description="Helical" evidence="1">
    <location>
        <begin position="200"/>
        <end position="224"/>
    </location>
</feature>
<name>A0ABS4G1Z8_9CLOT</name>
<dbReference type="Proteomes" id="UP001519271">
    <property type="component" value="Unassembled WGS sequence"/>
</dbReference>
<organism evidence="2 3">
    <name type="scientific">Youngiibacter multivorans</name>
    <dbReference type="NCBI Taxonomy" id="937251"/>
    <lineage>
        <taxon>Bacteria</taxon>
        <taxon>Bacillati</taxon>
        <taxon>Bacillota</taxon>
        <taxon>Clostridia</taxon>
        <taxon>Eubacteriales</taxon>
        <taxon>Clostridiaceae</taxon>
        <taxon>Youngiibacter</taxon>
    </lineage>
</organism>
<dbReference type="Pfam" id="PF04298">
    <property type="entry name" value="Zn_peptidase_2"/>
    <property type="match status" value="1"/>
</dbReference>
<keyword evidence="1" id="KW-0812">Transmembrane</keyword>
<dbReference type="PANTHER" id="PTHR36434">
    <property type="entry name" value="MEMBRANE PROTEASE YUGP-RELATED"/>
    <property type="match status" value="1"/>
</dbReference>
<reference evidence="2 3" key="1">
    <citation type="submission" date="2021-03" db="EMBL/GenBank/DDBJ databases">
        <title>Genomic Encyclopedia of Type Strains, Phase IV (KMG-IV): sequencing the most valuable type-strain genomes for metagenomic binning, comparative biology and taxonomic classification.</title>
        <authorList>
            <person name="Goeker M."/>
        </authorList>
    </citation>
    <scope>NUCLEOTIDE SEQUENCE [LARGE SCALE GENOMIC DNA]</scope>
    <source>
        <strain evidence="2 3">DSM 6139</strain>
    </source>
</reference>
<keyword evidence="2" id="KW-0378">Hydrolase</keyword>
<accession>A0ABS4G1Z8</accession>
<dbReference type="EMBL" id="JAGGKC010000006">
    <property type="protein sequence ID" value="MBP1918568.1"/>
    <property type="molecule type" value="Genomic_DNA"/>
</dbReference>
<evidence type="ECO:0000256" key="1">
    <source>
        <dbReference type="SAM" id="Phobius"/>
    </source>
</evidence>
<gene>
    <name evidence="2" type="ORF">J2Z34_001044</name>
</gene>
<feature type="transmembrane region" description="Helical" evidence="1">
    <location>
        <begin position="6"/>
        <end position="25"/>
    </location>
</feature>
<dbReference type="PANTHER" id="PTHR36434:SF1">
    <property type="entry name" value="MEMBRANE PROTEASE YUGP-RELATED"/>
    <property type="match status" value="1"/>
</dbReference>
<keyword evidence="1" id="KW-1133">Transmembrane helix</keyword>
<sequence length="230" mass="25012">MYYPMYGFDSSMLILLPAILIAMYAQNKVRSTYAQYSRVANRSGMTGSDAARLILDKAGLYEVPIEQVAGNLTDHYDPRSKKLRLSQGVYSSNSIAALGIAAHEVGHAIQDQQEYLPMKIRGALVPVASIGGNFGFGIFILGLFLSIPVFQTIGIVLFSATVFFQLVTLPVEFNASSRAMAVLEGYSILESDELGKARQVLNAAALTYIAAALSGIANLARLLVLRNRRR</sequence>
<keyword evidence="3" id="KW-1185">Reference proteome</keyword>
<keyword evidence="1" id="KW-0472">Membrane</keyword>
<dbReference type="GO" id="GO:0006508">
    <property type="term" value="P:proteolysis"/>
    <property type="evidence" value="ECO:0007669"/>
    <property type="project" value="UniProtKB-KW"/>
</dbReference>
<dbReference type="GO" id="GO:0008233">
    <property type="term" value="F:peptidase activity"/>
    <property type="evidence" value="ECO:0007669"/>
    <property type="project" value="UniProtKB-KW"/>
</dbReference>